<dbReference type="SUPFAM" id="SSF160379">
    <property type="entry name" value="SP0830-like"/>
    <property type="match status" value="1"/>
</dbReference>
<dbReference type="PANTHER" id="PTHR36439">
    <property type="entry name" value="BLL4334 PROTEIN"/>
    <property type="match status" value="1"/>
</dbReference>
<dbReference type="Gene3D" id="3.30.70.1280">
    <property type="entry name" value="SP0830-like domains"/>
    <property type="match status" value="1"/>
</dbReference>
<dbReference type="InterPro" id="IPR012545">
    <property type="entry name" value="DUF1697"/>
</dbReference>
<dbReference type="EMBL" id="JAVREH010000056">
    <property type="protein sequence ID" value="MDT0263867.1"/>
    <property type="molecule type" value="Genomic_DNA"/>
</dbReference>
<dbReference type="RefSeq" id="WP_311425009.1">
    <property type="nucleotide sequence ID" value="NZ_JAVREH010000056.1"/>
</dbReference>
<organism evidence="1 2">
    <name type="scientific">Jatrophihabitans lederbergiae</name>
    <dbReference type="NCBI Taxonomy" id="3075547"/>
    <lineage>
        <taxon>Bacteria</taxon>
        <taxon>Bacillati</taxon>
        <taxon>Actinomycetota</taxon>
        <taxon>Actinomycetes</taxon>
        <taxon>Jatrophihabitantales</taxon>
        <taxon>Jatrophihabitantaceae</taxon>
        <taxon>Jatrophihabitans</taxon>
    </lineage>
</organism>
<comment type="caution">
    <text evidence="1">The sequence shown here is derived from an EMBL/GenBank/DDBJ whole genome shotgun (WGS) entry which is preliminary data.</text>
</comment>
<gene>
    <name evidence="1" type="ORF">RM423_21050</name>
</gene>
<dbReference type="Pfam" id="PF08002">
    <property type="entry name" value="DUF1697"/>
    <property type="match status" value="1"/>
</dbReference>
<name>A0ABU2JFU8_9ACTN</name>
<reference evidence="2" key="1">
    <citation type="submission" date="2023-07" db="EMBL/GenBank/DDBJ databases">
        <title>30 novel species of actinomycetes from the DSMZ collection.</title>
        <authorList>
            <person name="Nouioui I."/>
        </authorList>
    </citation>
    <scope>NUCLEOTIDE SEQUENCE [LARGE SCALE GENOMIC DNA]</scope>
    <source>
        <strain evidence="2">DSM 44399</strain>
    </source>
</reference>
<evidence type="ECO:0000313" key="2">
    <source>
        <dbReference type="Proteomes" id="UP001183176"/>
    </source>
</evidence>
<dbReference type="PIRSF" id="PIRSF008502">
    <property type="entry name" value="UCP008502"/>
    <property type="match status" value="1"/>
</dbReference>
<accession>A0ABU2JFU8</accession>
<proteinExistence type="predicted"/>
<dbReference type="PANTHER" id="PTHR36439:SF1">
    <property type="entry name" value="DUF1697 DOMAIN-CONTAINING PROTEIN"/>
    <property type="match status" value="1"/>
</dbReference>
<sequence>MTASAESVPMVALMRGINVGTSKRVAMADLRALLEGLGYSQIRTHLNSGNAVFACAPESADGAGSAIERAITTDLGVQCAVITRTGPELEHAVAMNPLLGIVSDPSRHLVGFLSGRPDPARVTELLEQDFGADEVRLLGREVYLWCPGGVLDSPFGKVNWEKSIGVSVTMRNWNTVRKLADLVAGTR</sequence>
<evidence type="ECO:0000313" key="1">
    <source>
        <dbReference type="EMBL" id="MDT0263867.1"/>
    </source>
</evidence>
<protein>
    <submittedName>
        <fullName evidence="1">DUF1697 domain-containing protein</fullName>
    </submittedName>
</protein>
<keyword evidence="2" id="KW-1185">Reference proteome</keyword>
<dbReference type="Proteomes" id="UP001183176">
    <property type="component" value="Unassembled WGS sequence"/>
</dbReference>